<dbReference type="InterPro" id="IPR027417">
    <property type="entry name" value="P-loop_NTPase"/>
</dbReference>
<evidence type="ECO:0000313" key="5">
    <source>
        <dbReference type="Proteomes" id="UP000078595"/>
    </source>
</evidence>
<dbReference type="VEuPathDB" id="FungiDB:I303_08288"/>
<dbReference type="Gene3D" id="3.40.50.300">
    <property type="entry name" value="P-loop containing nucleotide triphosphate hydrolases"/>
    <property type="match status" value="1"/>
</dbReference>
<dbReference type="GeneID" id="28971987"/>
<keyword evidence="5" id="KW-1185">Reference proteome</keyword>
<dbReference type="InterPro" id="IPR000387">
    <property type="entry name" value="Tyr_Pase_dom"/>
</dbReference>
<dbReference type="Pfam" id="PF09414">
    <property type="entry name" value="RNA_ligase"/>
    <property type="match status" value="1"/>
</dbReference>
<dbReference type="PROSITE" id="PS50056">
    <property type="entry name" value="TYR_PHOSPHATASE_2"/>
    <property type="match status" value="1"/>
</dbReference>
<feature type="domain" description="Tyrosine specific protein phosphatases" evidence="2">
    <location>
        <begin position="256"/>
        <end position="330"/>
    </location>
</feature>
<reference evidence="4" key="3">
    <citation type="submission" date="2024-02" db="EMBL/GenBank/DDBJ databases">
        <title>Comparative genomics of Cryptococcus and Kwoniella reveals pathogenesis evolution and contrasting modes of karyotype evolution via chromosome fusion or intercentromeric recombination.</title>
        <authorList>
            <person name="Coelho M.A."/>
            <person name="David-Palma M."/>
            <person name="Shea T."/>
            <person name="Bowers K."/>
            <person name="McGinley-Smith S."/>
            <person name="Mohammad A.W."/>
            <person name="Gnirke A."/>
            <person name="Yurkov A.M."/>
            <person name="Nowrousian M."/>
            <person name="Sun S."/>
            <person name="Cuomo C.A."/>
            <person name="Heitman J."/>
        </authorList>
    </citation>
    <scope>NUCLEOTIDE SEQUENCE</scope>
    <source>
        <strain evidence="4">CBS 10117</strain>
    </source>
</reference>
<dbReference type="STRING" id="1296121.A0A1A5ZUN4"/>
<name>A0A1A5ZUN4_9TREE</name>
<dbReference type="SUPFAM" id="SSF52799">
    <property type="entry name" value="(Phosphotyrosine protein) phosphatases II"/>
    <property type="match status" value="1"/>
</dbReference>
<dbReference type="PANTHER" id="PTHR43883:SF1">
    <property type="entry name" value="GLUCONOKINASE"/>
    <property type="match status" value="1"/>
</dbReference>
<dbReference type="EMBL" id="CP144537">
    <property type="protein sequence ID" value="WWC63849.1"/>
    <property type="molecule type" value="Genomic_DNA"/>
</dbReference>
<dbReference type="InterPro" id="IPR029021">
    <property type="entry name" value="Prot-tyrosine_phosphatase-like"/>
</dbReference>
<dbReference type="Gene3D" id="3.90.190.10">
    <property type="entry name" value="Protein tyrosine phosphatase superfamily"/>
    <property type="match status" value="1"/>
</dbReference>
<dbReference type="Pfam" id="PF13671">
    <property type="entry name" value="AAA_33"/>
    <property type="match status" value="1"/>
</dbReference>
<dbReference type="GO" id="GO:0140096">
    <property type="term" value="F:catalytic activity, acting on a protein"/>
    <property type="evidence" value="ECO:0007669"/>
    <property type="project" value="UniProtKB-ARBA"/>
</dbReference>
<evidence type="ECO:0000313" key="4">
    <source>
        <dbReference type="EMBL" id="WWC63849.1"/>
    </source>
</evidence>
<dbReference type="PANTHER" id="PTHR43883">
    <property type="entry name" value="SLR0207 PROTEIN"/>
    <property type="match status" value="1"/>
</dbReference>
<evidence type="ECO:0000313" key="3">
    <source>
        <dbReference type="EMBL" id="OBR81518.1"/>
    </source>
</evidence>
<dbReference type="InterPro" id="IPR003595">
    <property type="entry name" value="Tyr_Pase_cat"/>
</dbReference>
<dbReference type="SMART" id="SM00404">
    <property type="entry name" value="PTPc_motif"/>
    <property type="match status" value="1"/>
</dbReference>
<dbReference type="InterPro" id="IPR052732">
    <property type="entry name" value="Cell-binding_unc_protein"/>
</dbReference>
<dbReference type="CDD" id="cd14504">
    <property type="entry name" value="DUSP23"/>
    <property type="match status" value="1"/>
</dbReference>
<dbReference type="InterPro" id="IPR021122">
    <property type="entry name" value="RNA_ligase_dom_REL/Rnl2"/>
</dbReference>
<accession>A0A1A5ZUN4</accession>
<organism evidence="3">
    <name type="scientific">Kwoniella dejecticola CBS 10117</name>
    <dbReference type="NCBI Taxonomy" id="1296121"/>
    <lineage>
        <taxon>Eukaryota</taxon>
        <taxon>Fungi</taxon>
        <taxon>Dikarya</taxon>
        <taxon>Basidiomycota</taxon>
        <taxon>Agaricomycotina</taxon>
        <taxon>Tremellomycetes</taxon>
        <taxon>Tremellales</taxon>
        <taxon>Cryptococcaceae</taxon>
        <taxon>Kwoniella</taxon>
    </lineage>
</organism>
<dbReference type="SUPFAM" id="SSF56091">
    <property type="entry name" value="DNA ligase/mRNA capping enzyme, catalytic domain"/>
    <property type="match status" value="1"/>
</dbReference>
<keyword evidence="1" id="KW-0378">Hydrolase</keyword>
<dbReference type="InterPro" id="IPR057023">
    <property type="entry name" value="PTP-SAK"/>
</dbReference>
<dbReference type="Gene3D" id="3.30.470.30">
    <property type="entry name" value="DNA ligase/mRNA capping enzyme"/>
    <property type="match status" value="1"/>
</dbReference>
<evidence type="ECO:0000256" key="1">
    <source>
        <dbReference type="ARBA" id="ARBA00022801"/>
    </source>
</evidence>
<dbReference type="Proteomes" id="UP000078595">
    <property type="component" value="Chromosome 8"/>
</dbReference>
<reference evidence="3" key="1">
    <citation type="submission" date="2013-07" db="EMBL/GenBank/DDBJ databases">
        <title>The Genome Sequence of Cryptococcus dejecticola CBS10117.</title>
        <authorList>
            <consortium name="The Broad Institute Genome Sequencing Platform"/>
            <person name="Cuomo C."/>
            <person name="Litvintseva A."/>
            <person name="Chen Y."/>
            <person name="Heitman J."/>
            <person name="Sun S."/>
            <person name="Springer D."/>
            <person name="Dromer F."/>
            <person name="Young S.K."/>
            <person name="Zeng Q."/>
            <person name="Gargeya S."/>
            <person name="Fitzgerald M."/>
            <person name="Abouelleil A."/>
            <person name="Alvarado L."/>
            <person name="Berlin A.M."/>
            <person name="Chapman S.B."/>
            <person name="Dewar J."/>
            <person name="Goldberg J."/>
            <person name="Griggs A."/>
            <person name="Gujja S."/>
            <person name="Hansen M."/>
            <person name="Howarth C."/>
            <person name="Imamovic A."/>
            <person name="Larimer J."/>
            <person name="McCowan C."/>
            <person name="Murphy C."/>
            <person name="Pearson M."/>
            <person name="Priest M."/>
            <person name="Roberts A."/>
            <person name="Saif S."/>
            <person name="Shea T."/>
            <person name="Sykes S."/>
            <person name="Wortman J."/>
            <person name="Nusbaum C."/>
            <person name="Birren B."/>
        </authorList>
    </citation>
    <scope>NUCLEOTIDE SEQUENCE [LARGE SCALE GENOMIC DNA]</scope>
    <source>
        <strain evidence="3">CBS 10117</strain>
    </source>
</reference>
<dbReference type="FunFam" id="3.90.190.10:FF:000157">
    <property type="entry name" value="Protein-tyrosine phosphatase"/>
    <property type="match status" value="1"/>
</dbReference>
<dbReference type="AlphaFoldDB" id="A0A1A5ZUN4"/>
<reference evidence="4" key="2">
    <citation type="submission" date="2013-07" db="EMBL/GenBank/DDBJ databases">
        <authorList>
            <consortium name="The Broad Institute Genome Sequencing Platform"/>
            <person name="Cuomo C."/>
            <person name="Litvintseva A."/>
            <person name="Chen Y."/>
            <person name="Heitman J."/>
            <person name="Sun S."/>
            <person name="Springer D."/>
            <person name="Dromer F."/>
            <person name="Young S.K."/>
            <person name="Zeng Q."/>
            <person name="Gargeya S."/>
            <person name="Fitzgerald M."/>
            <person name="Abouelleil A."/>
            <person name="Alvarado L."/>
            <person name="Berlin A.M."/>
            <person name="Chapman S.B."/>
            <person name="Dewar J."/>
            <person name="Goldberg J."/>
            <person name="Griggs A."/>
            <person name="Gujja S."/>
            <person name="Hansen M."/>
            <person name="Howarth C."/>
            <person name="Imamovic A."/>
            <person name="Larimer J."/>
            <person name="McCowan C."/>
            <person name="Murphy C."/>
            <person name="Pearson M."/>
            <person name="Priest M."/>
            <person name="Roberts A."/>
            <person name="Saif S."/>
            <person name="Shea T."/>
            <person name="Sykes S."/>
            <person name="Wortman J."/>
            <person name="Nusbaum C."/>
            <person name="Birren B."/>
        </authorList>
    </citation>
    <scope>NUCLEOTIDE SEQUENCE</scope>
    <source>
        <strain evidence="4">CBS 10117</strain>
    </source>
</reference>
<dbReference type="RefSeq" id="XP_018259360.1">
    <property type="nucleotide sequence ID" value="XM_018411548.1"/>
</dbReference>
<dbReference type="EMBL" id="KI894037">
    <property type="protein sequence ID" value="OBR81518.1"/>
    <property type="molecule type" value="Genomic_DNA"/>
</dbReference>
<sequence length="765" mass="86839">MPETEVHDTSTPAPKDALSSNTSIASLDRLIYQLQEKNDLEGAQNSSEQLILQDGSTFKGYLRLGDTAYRKDEFKLAMLCLARAYEIAHREEDEKVMRYCLKKIEKCSHHTEWDLVFQEEELTQIPERLSSLLLKPFPTELHNAIGELTLSPTLCLDSRHRMYIPILNKVRPAVSPNEGYYKLPRFFRWIVPFTLAAMSTPRNADDITALAPMGIKTVLTLTEETPLPAKWFTNKPIQNIFMPVPNYYPPSIAQMDIIIQLLDNQDNLPMLVHCGGGKGRAGTVIACYLATYGFSRPLNDIDHPAMSAKEAIGALRAIRPGSLETKQQEDFVSKWCSNIWKRQSVFPSRPTEPPACPMEVEGSIGGDTNLFVLVGLPGSGKSWFSNSLIARNSSRWRSISQDDSGSRAFCETEISRTPSGKTRVLSDRCNTSSEDRKSWLNLAGNWAKDPICIWFDYPKELCTARAQSRVGHPTLPPGSRVRNAVQQMDKMFEKPDLKEGFKGIVTIRSFEAALELVKLLSPPVEIYKYPRTPHLVNLGAATSDDLVERVPTFSSESDLAREGTGERVVITEKIDGANMGISLSSDSKIIVQNRSHYVNTQSHEQFKKLGHWIDTHKEELQKLLVRDPYFPERYILFGEWMYATHSIHYTALPDRFIAFDMYDRSTDTFLDRQTLDSLLQRYARSISLVPLMAQYEVCPTERELRDMVQRPSQYYDGRVEGIYVKWEKDGRVVRRGKVVRGDFIAGNQHWAKRKLEVNGLAKPEG</sequence>
<gene>
    <name evidence="3" type="ORF">I303_08288</name>
    <name evidence="4" type="ORF">I303_106454</name>
</gene>
<proteinExistence type="predicted"/>
<dbReference type="GO" id="GO:0016791">
    <property type="term" value="F:phosphatase activity"/>
    <property type="evidence" value="ECO:0007669"/>
    <property type="project" value="UniProtKB-ARBA"/>
</dbReference>
<protein>
    <recommendedName>
        <fullName evidence="2">Tyrosine specific protein phosphatases domain-containing protein</fullName>
    </recommendedName>
</protein>
<dbReference type="SUPFAM" id="SSF52540">
    <property type="entry name" value="P-loop containing nucleoside triphosphate hydrolases"/>
    <property type="match status" value="1"/>
</dbReference>
<dbReference type="OrthoDB" id="432447at2759"/>
<evidence type="ECO:0000259" key="2">
    <source>
        <dbReference type="PROSITE" id="PS50056"/>
    </source>
</evidence>
<dbReference type="KEGG" id="kdj:28971987"/>
<dbReference type="Pfam" id="PF22784">
    <property type="entry name" value="PTP-SAK"/>
    <property type="match status" value="1"/>
</dbReference>